<name>A0ABR6RJK4_9BURK</name>
<dbReference type="InterPro" id="IPR028983">
    <property type="entry name" value="PA2201-like_C"/>
</dbReference>
<dbReference type="Gene3D" id="1.10.3920.10">
    <property type="entry name" value="PA2201 C-terminal domain-like"/>
    <property type="match status" value="1"/>
</dbReference>
<accession>A0ABR6RJK4</accession>
<evidence type="ECO:0000259" key="1">
    <source>
        <dbReference type="Pfam" id="PF08929"/>
    </source>
</evidence>
<keyword evidence="4" id="KW-1185">Reference proteome</keyword>
<dbReference type="InterPro" id="IPR015025">
    <property type="entry name" value="PoNi_C"/>
</dbReference>
<dbReference type="Gene3D" id="1.20.1440.70">
    <property type="entry name" value="PA2201 N-terminal domain-like"/>
    <property type="match status" value="1"/>
</dbReference>
<reference evidence="3 4" key="1">
    <citation type="submission" date="2020-08" db="EMBL/GenBank/DDBJ databases">
        <title>Functional genomics of gut bacteria from endangered species of beetles.</title>
        <authorList>
            <person name="Carlos-Shanley C."/>
        </authorList>
    </citation>
    <scope>NUCLEOTIDE SEQUENCE [LARGE SCALE GENOMIC DNA]</scope>
    <source>
        <strain evidence="3 4">S00124</strain>
    </source>
</reference>
<evidence type="ECO:0000259" key="2">
    <source>
        <dbReference type="Pfam" id="PF20734"/>
    </source>
</evidence>
<dbReference type="SUPFAM" id="SSF140486">
    <property type="entry name" value="PA2201 N-terminal domain-like"/>
    <property type="match status" value="1"/>
</dbReference>
<protein>
    <submittedName>
        <fullName evidence="3">Uncharacterized protein</fullName>
    </submittedName>
</protein>
<proteinExistence type="predicted"/>
<dbReference type="SUPFAM" id="SSF140731">
    <property type="entry name" value="PA2201 C-terminal domain-like"/>
    <property type="match status" value="1"/>
</dbReference>
<evidence type="ECO:0000313" key="4">
    <source>
        <dbReference type="Proteomes" id="UP000562492"/>
    </source>
</evidence>
<organism evidence="3 4">
    <name type="scientific">Comamonas odontotermitis</name>
    <dbReference type="NCBI Taxonomy" id="379895"/>
    <lineage>
        <taxon>Bacteria</taxon>
        <taxon>Pseudomonadati</taxon>
        <taxon>Pseudomonadota</taxon>
        <taxon>Betaproteobacteria</taxon>
        <taxon>Burkholderiales</taxon>
        <taxon>Comamonadaceae</taxon>
        <taxon>Comamonas</taxon>
    </lineage>
</organism>
<dbReference type="Pfam" id="PF20734">
    <property type="entry name" value="PA2201_N"/>
    <property type="match status" value="1"/>
</dbReference>
<dbReference type="RefSeq" id="WP_184710650.1">
    <property type="nucleotide sequence ID" value="NZ_JACHKZ010000028.1"/>
</dbReference>
<comment type="caution">
    <text evidence="3">The sequence shown here is derived from an EMBL/GenBank/DDBJ whole genome shotgun (WGS) entry which is preliminary data.</text>
</comment>
<dbReference type="EMBL" id="JACHKZ010000028">
    <property type="protein sequence ID" value="MBB6579360.1"/>
    <property type="molecule type" value="Genomic_DNA"/>
</dbReference>
<sequence>MLDTALPSLLQHCHALPWHLLQPRQPVDTERWNEAWADALAQLHEFASHGYYGLDMQDLAPGSQQQAWDDWRNAVRQALRLPELAYTRGLSLTSLEALFEHVLHCCNEFASMARSMSEKGLAHHHTLEVAGQDYCAAVQLLSFPVLLERQELIPPIVQRLLDNQCDRLLDYLSAAACDKTEAVEALFCPEPYAALTPFFEQLEVYSAPLQAYLQQAYPATPDALSPASWTDIARNHWAWEVAALVVLYDLNDNAFAAHPRYPADLVAFARQRLEASYPQSLRA</sequence>
<dbReference type="InterPro" id="IPR048852">
    <property type="entry name" value="PoNi_N_2"/>
</dbReference>
<feature type="domain" description="PoNi N-terminal" evidence="2">
    <location>
        <begin position="3"/>
        <end position="107"/>
    </location>
</feature>
<feature type="domain" description="PoNi C-terminal" evidence="1">
    <location>
        <begin position="166"/>
        <end position="265"/>
    </location>
</feature>
<evidence type="ECO:0000313" key="3">
    <source>
        <dbReference type="EMBL" id="MBB6579360.1"/>
    </source>
</evidence>
<dbReference type="Pfam" id="PF08929">
    <property type="entry name" value="PoNi_C"/>
    <property type="match status" value="1"/>
</dbReference>
<dbReference type="InterPro" id="IPR028997">
    <property type="entry name" value="PA2201-like_N"/>
</dbReference>
<gene>
    <name evidence="3" type="ORF">HNP33_003472</name>
</gene>
<dbReference type="Proteomes" id="UP000562492">
    <property type="component" value="Unassembled WGS sequence"/>
</dbReference>